<proteinExistence type="predicted"/>
<evidence type="ECO:0000313" key="2">
    <source>
        <dbReference type="Proteomes" id="UP000306416"/>
    </source>
</evidence>
<dbReference type="AlphaFoldDB" id="A0A4S1CDI2"/>
<gene>
    <name evidence="1" type="ORF">E4633_14525</name>
</gene>
<keyword evidence="2" id="KW-1185">Reference proteome</keyword>
<name>A0A4S1CDI2_9BACT</name>
<dbReference type="Proteomes" id="UP000306416">
    <property type="component" value="Unassembled WGS sequence"/>
</dbReference>
<dbReference type="EMBL" id="SRSC01000003">
    <property type="protein sequence ID" value="TGU71525.1"/>
    <property type="molecule type" value="Genomic_DNA"/>
</dbReference>
<organism evidence="1 2">
    <name type="scientific">Geomonas terrae</name>
    <dbReference type="NCBI Taxonomy" id="2562681"/>
    <lineage>
        <taxon>Bacteria</taxon>
        <taxon>Pseudomonadati</taxon>
        <taxon>Thermodesulfobacteriota</taxon>
        <taxon>Desulfuromonadia</taxon>
        <taxon>Geobacterales</taxon>
        <taxon>Geobacteraceae</taxon>
        <taxon>Geomonas</taxon>
    </lineage>
</organism>
<protein>
    <submittedName>
        <fullName evidence="1">Uncharacterized protein</fullName>
    </submittedName>
</protein>
<comment type="caution">
    <text evidence="1">The sequence shown here is derived from an EMBL/GenBank/DDBJ whole genome shotgun (WGS) entry which is preliminary data.</text>
</comment>
<evidence type="ECO:0000313" key="1">
    <source>
        <dbReference type="EMBL" id="TGU71525.1"/>
    </source>
</evidence>
<reference evidence="1 2" key="1">
    <citation type="submission" date="2019-04" db="EMBL/GenBank/DDBJ databases">
        <title>Geobacter oryzae sp. nov., ferric-reducing bacteria isolated from paddy soil.</title>
        <authorList>
            <person name="Xu Z."/>
            <person name="Masuda Y."/>
            <person name="Itoh H."/>
            <person name="Senoo K."/>
        </authorList>
    </citation>
    <scope>NUCLEOTIDE SEQUENCE [LARGE SCALE GENOMIC DNA]</scope>
    <source>
        <strain evidence="1 2">Red111</strain>
    </source>
</reference>
<accession>A0A4S1CDI2</accession>
<sequence>MVTNWENHWDNLRNNRTQYSLGMLKSGVDPSSLPESAETVFIKLKPVTKVVEKAWIGRSYNFHINRNKIEFSVEIAHPITCPDQYARFSEGWFQVSDEVNTKSELLPGFMLNLGSTKDWRTFENDLYMLLKCIGINDAYKYEQTDQRGKADGYFSFGNLSVLYDCTLESKFEKLKNVQISNFCDQLKKDKIEVKSRKITIGQHKKAVWIITKCRSSHQLDQIDDVKIKEVSVYDLVDLYIRRITSELDSEGLEEALTKIGQG</sequence>